<dbReference type="Pfam" id="PF16859">
    <property type="entry name" value="TetR_C_11"/>
    <property type="match status" value="1"/>
</dbReference>
<keyword evidence="7" id="KW-1185">Reference proteome</keyword>
<dbReference type="Proteomes" id="UP000292781">
    <property type="component" value="Unassembled WGS sequence"/>
</dbReference>
<sequence>MVARESIRPGGRSARVQASVHAAVRRLLEVQDRSELTIPQIAAAAGVTPSTIYRRWGDLADLLADVAVERLRPDCDPADTGSTRGDLEAWFAQYVDEMSSAPGRAMTRDVLAGTSGPRNAGQCVAFTRQQLQVICDRATGRGEAALDLDALVDHVVAPIVFRILFDEVPPSDAFWRSLLDRCLRAPVAA</sequence>
<keyword evidence="1" id="KW-0805">Transcription regulation</keyword>
<evidence type="ECO:0000256" key="2">
    <source>
        <dbReference type="ARBA" id="ARBA00023125"/>
    </source>
</evidence>
<protein>
    <submittedName>
        <fullName evidence="6">TetR/AcrR family transcriptional regulator</fullName>
    </submittedName>
</protein>
<keyword evidence="2 4" id="KW-0238">DNA-binding</keyword>
<reference evidence="6 7" key="1">
    <citation type="submission" date="2019-02" db="EMBL/GenBank/DDBJ databases">
        <title>Siculibacillus lacustris gen. nov., sp. nov., a new rosette-forming bacterium isolated from a freshwater crater lake (Lake St. Ana, Romania).</title>
        <authorList>
            <person name="Felfoldi T."/>
            <person name="Marton Z."/>
            <person name="Szabo A."/>
            <person name="Mentes A."/>
            <person name="Boka K."/>
            <person name="Marialigeti K."/>
            <person name="Mathe I."/>
            <person name="Koncz M."/>
            <person name="Schumann P."/>
            <person name="Toth E."/>
        </authorList>
    </citation>
    <scope>NUCLEOTIDE SEQUENCE [LARGE SCALE GENOMIC DNA]</scope>
    <source>
        <strain evidence="6 7">SA-279</strain>
    </source>
</reference>
<dbReference type="InterPro" id="IPR050109">
    <property type="entry name" value="HTH-type_TetR-like_transc_reg"/>
</dbReference>
<evidence type="ECO:0000256" key="3">
    <source>
        <dbReference type="ARBA" id="ARBA00023163"/>
    </source>
</evidence>
<evidence type="ECO:0000256" key="1">
    <source>
        <dbReference type="ARBA" id="ARBA00023015"/>
    </source>
</evidence>
<dbReference type="Gene3D" id="1.10.357.10">
    <property type="entry name" value="Tetracycline Repressor, domain 2"/>
    <property type="match status" value="1"/>
</dbReference>
<dbReference type="PANTHER" id="PTHR30055:SF148">
    <property type="entry name" value="TETR-FAMILY TRANSCRIPTIONAL REGULATOR"/>
    <property type="match status" value="1"/>
</dbReference>
<dbReference type="RefSeq" id="WP_131308565.1">
    <property type="nucleotide sequence ID" value="NZ_SJFN01000011.1"/>
</dbReference>
<dbReference type="PANTHER" id="PTHR30055">
    <property type="entry name" value="HTH-TYPE TRANSCRIPTIONAL REGULATOR RUTR"/>
    <property type="match status" value="1"/>
</dbReference>
<name>A0A4V2KTS1_9HYPH</name>
<dbReference type="Pfam" id="PF00440">
    <property type="entry name" value="TetR_N"/>
    <property type="match status" value="1"/>
</dbReference>
<dbReference type="AlphaFoldDB" id="A0A4V2KTS1"/>
<comment type="caution">
    <text evidence="6">The sequence shown here is derived from an EMBL/GenBank/DDBJ whole genome shotgun (WGS) entry which is preliminary data.</text>
</comment>
<organism evidence="6 7">
    <name type="scientific">Siculibacillus lacustris</name>
    <dbReference type="NCBI Taxonomy" id="1549641"/>
    <lineage>
        <taxon>Bacteria</taxon>
        <taxon>Pseudomonadati</taxon>
        <taxon>Pseudomonadota</taxon>
        <taxon>Alphaproteobacteria</taxon>
        <taxon>Hyphomicrobiales</taxon>
        <taxon>Ancalomicrobiaceae</taxon>
        <taxon>Siculibacillus</taxon>
    </lineage>
</organism>
<dbReference type="EMBL" id="SJFN01000011">
    <property type="protein sequence ID" value="TBW38417.1"/>
    <property type="molecule type" value="Genomic_DNA"/>
</dbReference>
<dbReference type="Gene3D" id="1.10.10.60">
    <property type="entry name" value="Homeodomain-like"/>
    <property type="match status" value="1"/>
</dbReference>
<dbReference type="SUPFAM" id="SSF46689">
    <property type="entry name" value="Homeodomain-like"/>
    <property type="match status" value="1"/>
</dbReference>
<dbReference type="GO" id="GO:0003700">
    <property type="term" value="F:DNA-binding transcription factor activity"/>
    <property type="evidence" value="ECO:0007669"/>
    <property type="project" value="TreeGrafter"/>
</dbReference>
<evidence type="ECO:0000313" key="6">
    <source>
        <dbReference type="EMBL" id="TBW38417.1"/>
    </source>
</evidence>
<feature type="DNA-binding region" description="H-T-H motif" evidence="4">
    <location>
        <begin position="37"/>
        <end position="56"/>
    </location>
</feature>
<dbReference type="OrthoDB" id="9796019at2"/>
<evidence type="ECO:0000256" key="4">
    <source>
        <dbReference type="PROSITE-ProRule" id="PRU00335"/>
    </source>
</evidence>
<evidence type="ECO:0000259" key="5">
    <source>
        <dbReference type="PROSITE" id="PS50977"/>
    </source>
</evidence>
<dbReference type="InterPro" id="IPR001647">
    <property type="entry name" value="HTH_TetR"/>
</dbReference>
<dbReference type="GO" id="GO:0000976">
    <property type="term" value="F:transcription cis-regulatory region binding"/>
    <property type="evidence" value="ECO:0007669"/>
    <property type="project" value="TreeGrafter"/>
</dbReference>
<dbReference type="InterPro" id="IPR009057">
    <property type="entry name" value="Homeodomain-like_sf"/>
</dbReference>
<feature type="domain" description="HTH tetR-type" evidence="5">
    <location>
        <begin position="14"/>
        <end position="74"/>
    </location>
</feature>
<proteinExistence type="predicted"/>
<dbReference type="InterPro" id="IPR011075">
    <property type="entry name" value="TetR_C"/>
</dbReference>
<dbReference type="InterPro" id="IPR036271">
    <property type="entry name" value="Tet_transcr_reg_TetR-rel_C_sf"/>
</dbReference>
<dbReference type="PROSITE" id="PS50977">
    <property type="entry name" value="HTH_TETR_2"/>
    <property type="match status" value="1"/>
</dbReference>
<evidence type="ECO:0000313" key="7">
    <source>
        <dbReference type="Proteomes" id="UP000292781"/>
    </source>
</evidence>
<dbReference type="SUPFAM" id="SSF48498">
    <property type="entry name" value="Tetracyclin repressor-like, C-terminal domain"/>
    <property type="match status" value="1"/>
</dbReference>
<accession>A0A4V2KTS1</accession>
<gene>
    <name evidence="6" type="ORF">EYW49_09095</name>
</gene>
<keyword evidence="3" id="KW-0804">Transcription</keyword>